<dbReference type="InterPro" id="IPR043144">
    <property type="entry name" value="Mal/L-sulf/L-lact_DH-like_ah"/>
</dbReference>
<evidence type="ECO:0000313" key="1">
    <source>
        <dbReference type="EMBL" id="MBA0086066.1"/>
    </source>
</evidence>
<dbReference type="EMBL" id="JACDQQ010001340">
    <property type="protein sequence ID" value="MBA0086066.1"/>
    <property type="molecule type" value="Genomic_DNA"/>
</dbReference>
<dbReference type="InterPro" id="IPR036111">
    <property type="entry name" value="Mal/L-sulfo/L-lacto_DH-like_sf"/>
</dbReference>
<dbReference type="AlphaFoldDB" id="A0A7V8NRF3"/>
<evidence type="ECO:0000313" key="2">
    <source>
        <dbReference type="Proteomes" id="UP000567293"/>
    </source>
</evidence>
<dbReference type="GO" id="GO:0016491">
    <property type="term" value="F:oxidoreductase activity"/>
    <property type="evidence" value="ECO:0007669"/>
    <property type="project" value="InterPro"/>
</dbReference>
<feature type="non-terminal residue" evidence="1">
    <location>
        <position position="72"/>
    </location>
</feature>
<dbReference type="Gene3D" id="1.10.1530.10">
    <property type="match status" value="1"/>
</dbReference>
<proteinExistence type="predicted"/>
<comment type="caution">
    <text evidence="1">The sequence shown here is derived from an EMBL/GenBank/DDBJ whole genome shotgun (WGS) entry which is preliminary data.</text>
</comment>
<name>A0A7V8NRF3_9BACT</name>
<dbReference type="InterPro" id="IPR043143">
    <property type="entry name" value="Mal/L-sulf/L-lact_DH-like_NADP"/>
</dbReference>
<gene>
    <name evidence="1" type="ORF">HRJ53_13790</name>
</gene>
<reference evidence="1" key="1">
    <citation type="submission" date="2020-06" db="EMBL/GenBank/DDBJ databases">
        <title>Legume-microbial interactions unlock mineral nutrients during tropical forest succession.</title>
        <authorList>
            <person name="Epihov D.Z."/>
        </authorList>
    </citation>
    <scope>NUCLEOTIDE SEQUENCE [LARGE SCALE GENOMIC DNA]</scope>
    <source>
        <strain evidence="1">Pan2503</strain>
    </source>
</reference>
<dbReference type="Proteomes" id="UP000567293">
    <property type="component" value="Unassembled WGS sequence"/>
</dbReference>
<accession>A0A7V8NRF3</accession>
<keyword evidence="2" id="KW-1185">Reference proteome</keyword>
<sequence>MQVFVTGASGFIPQVRVALSRLIERIKATPRQPGVDDIRIPSERAFRSRERALREGLEIDRVVFDALVALRA</sequence>
<protein>
    <submittedName>
        <fullName evidence="1">Uncharacterized protein</fullName>
    </submittedName>
</protein>
<organism evidence="1 2">
    <name type="scientific">Candidatus Acidiferrum panamense</name>
    <dbReference type="NCBI Taxonomy" id="2741543"/>
    <lineage>
        <taxon>Bacteria</taxon>
        <taxon>Pseudomonadati</taxon>
        <taxon>Acidobacteriota</taxon>
        <taxon>Terriglobia</taxon>
        <taxon>Candidatus Acidiferrales</taxon>
        <taxon>Candidatus Acidiferrum</taxon>
    </lineage>
</organism>
<dbReference type="Gene3D" id="3.30.1370.60">
    <property type="entry name" value="Hypothetical oxidoreductase yiak, domain 2"/>
    <property type="match status" value="1"/>
</dbReference>
<dbReference type="SUPFAM" id="SSF89733">
    <property type="entry name" value="L-sulfolactate dehydrogenase-like"/>
    <property type="match status" value="1"/>
</dbReference>